<proteinExistence type="predicted"/>
<feature type="compositionally biased region" description="Polar residues" evidence="1">
    <location>
        <begin position="18"/>
        <end position="30"/>
    </location>
</feature>
<keyword evidence="3" id="KW-1185">Reference proteome</keyword>
<accession>A0A431W4F5</accession>
<evidence type="ECO:0000313" key="3">
    <source>
        <dbReference type="Proteomes" id="UP000277766"/>
    </source>
</evidence>
<evidence type="ECO:0000313" key="2">
    <source>
        <dbReference type="EMBL" id="RTR30341.1"/>
    </source>
</evidence>
<evidence type="ECO:0000256" key="1">
    <source>
        <dbReference type="SAM" id="MobiDB-lite"/>
    </source>
</evidence>
<comment type="caution">
    <text evidence="2">The sequence shown here is derived from an EMBL/GenBank/DDBJ whole genome shotgun (WGS) entry which is preliminary data.</text>
</comment>
<protein>
    <submittedName>
        <fullName evidence="2">Uncharacterized protein</fullName>
    </submittedName>
</protein>
<reference evidence="2 3" key="1">
    <citation type="submission" date="2018-12" db="EMBL/GenBank/DDBJ databases">
        <title>Deinococcus radiophilus ATCC 27603 genome sequencing and assembly.</title>
        <authorList>
            <person name="Maclea K.S."/>
            <person name="Maynard C.R."/>
        </authorList>
    </citation>
    <scope>NUCLEOTIDE SEQUENCE [LARGE SCALE GENOMIC DNA]</scope>
    <source>
        <strain evidence="2 3">ATCC 27603</strain>
    </source>
</reference>
<feature type="compositionally biased region" description="Basic and acidic residues" evidence="1">
    <location>
        <begin position="1"/>
        <end position="17"/>
    </location>
</feature>
<gene>
    <name evidence="2" type="ORF">EJ104_02240</name>
</gene>
<feature type="region of interest" description="Disordered" evidence="1">
    <location>
        <begin position="1"/>
        <end position="97"/>
    </location>
</feature>
<dbReference type="EMBL" id="RXPE01000002">
    <property type="protein sequence ID" value="RTR30341.1"/>
    <property type="molecule type" value="Genomic_DNA"/>
</dbReference>
<dbReference type="Proteomes" id="UP000277766">
    <property type="component" value="Unassembled WGS sequence"/>
</dbReference>
<dbReference type="OrthoDB" id="9900083at2"/>
<dbReference type="AlphaFoldDB" id="A0A431W4F5"/>
<sequence>MNDEDRRNDGMQDKQGRNEQGNGMSSQSHWTGDENISRGAAPADLPATDAGSRLGGDAARYSDQAEQGIPDSVIDVDSHTQETGTTFGTDPSGDKRL</sequence>
<organism evidence="2 3">
    <name type="scientific">Deinococcus radiophilus</name>
    <dbReference type="NCBI Taxonomy" id="32062"/>
    <lineage>
        <taxon>Bacteria</taxon>
        <taxon>Thermotogati</taxon>
        <taxon>Deinococcota</taxon>
        <taxon>Deinococci</taxon>
        <taxon>Deinococcales</taxon>
        <taxon>Deinococcaceae</taxon>
        <taxon>Deinococcus</taxon>
    </lineage>
</organism>
<dbReference type="RefSeq" id="WP_126351122.1">
    <property type="nucleotide sequence ID" value="NZ_CP086380.1"/>
</dbReference>
<name>A0A431W4F5_9DEIO</name>